<feature type="region of interest" description="Disordered" evidence="3">
    <location>
        <begin position="1"/>
        <end position="44"/>
    </location>
</feature>
<feature type="transmembrane region" description="Helical" evidence="4">
    <location>
        <begin position="332"/>
        <end position="349"/>
    </location>
</feature>
<dbReference type="GO" id="GO:0008381">
    <property type="term" value="F:mechanosensitive monoatomic ion channel activity"/>
    <property type="evidence" value="ECO:0007669"/>
    <property type="project" value="TreeGrafter"/>
</dbReference>
<dbReference type="EMBL" id="HBKQ01009204">
    <property type="protein sequence ID" value="CAE2215199.1"/>
    <property type="molecule type" value="Transcribed_RNA"/>
</dbReference>
<comment type="subcellular location">
    <subcellularLocation>
        <location evidence="1">Membrane</location>
        <topology evidence="1">Multi-pass membrane protein</topology>
    </subcellularLocation>
</comment>
<feature type="region of interest" description="Disordered" evidence="3">
    <location>
        <begin position="421"/>
        <end position="490"/>
    </location>
</feature>
<comment type="similarity">
    <text evidence="2">Belongs to the MscS (TC 1.A.23) family.</text>
</comment>
<evidence type="ECO:0000256" key="3">
    <source>
        <dbReference type="SAM" id="MobiDB-lite"/>
    </source>
</evidence>
<evidence type="ECO:0000259" key="5">
    <source>
        <dbReference type="Pfam" id="PF00924"/>
    </source>
</evidence>
<dbReference type="AlphaFoldDB" id="A0A7S4I0R0"/>
<organism evidence="6">
    <name type="scientific">Odontella aurita</name>
    <dbReference type="NCBI Taxonomy" id="265563"/>
    <lineage>
        <taxon>Eukaryota</taxon>
        <taxon>Sar</taxon>
        <taxon>Stramenopiles</taxon>
        <taxon>Ochrophyta</taxon>
        <taxon>Bacillariophyta</taxon>
        <taxon>Mediophyceae</taxon>
        <taxon>Biddulphiophycidae</taxon>
        <taxon>Eupodiscales</taxon>
        <taxon>Odontellaceae</taxon>
        <taxon>Odontella</taxon>
    </lineage>
</organism>
<evidence type="ECO:0000256" key="1">
    <source>
        <dbReference type="ARBA" id="ARBA00004141"/>
    </source>
</evidence>
<dbReference type="GO" id="GO:0005886">
    <property type="term" value="C:plasma membrane"/>
    <property type="evidence" value="ECO:0007669"/>
    <property type="project" value="TreeGrafter"/>
</dbReference>
<evidence type="ECO:0000256" key="2">
    <source>
        <dbReference type="ARBA" id="ARBA00008017"/>
    </source>
</evidence>
<dbReference type="Pfam" id="PF00924">
    <property type="entry name" value="MS_channel_2nd"/>
    <property type="match status" value="1"/>
</dbReference>
<feature type="transmembrane region" description="Helical" evidence="4">
    <location>
        <begin position="685"/>
        <end position="707"/>
    </location>
</feature>
<dbReference type="GO" id="GO:0006820">
    <property type="term" value="P:monoatomic anion transport"/>
    <property type="evidence" value="ECO:0007669"/>
    <property type="project" value="TreeGrafter"/>
</dbReference>
<dbReference type="InterPro" id="IPR016688">
    <property type="entry name" value="MscS-like_plants/fungi"/>
</dbReference>
<reference evidence="6" key="1">
    <citation type="submission" date="2021-01" db="EMBL/GenBank/DDBJ databases">
        <authorList>
            <person name="Corre E."/>
            <person name="Pelletier E."/>
            <person name="Niang G."/>
            <person name="Scheremetjew M."/>
            <person name="Finn R."/>
            <person name="Kale V."/>
            <person name="Holt S."/>
            <person name="Cochrane G."/>
            <person name="Meng A."/>
            <person name="Brown T."/>
            <person name="Cohen L."/>
        </authorList>
    </citation>
    <scope>NUCLEOTIDE SEQUENCE</scope>
    <source>
        <strain evidence="6">Isolate 1302-5</strain>
    </source>
</reference>
<proteinExistence type="inferred from homology"/>
<feature type="region of interest" description="Disordered" evidence="3">
    <location>
        <begin position="121"/>
        <end position="149"/>
    </location>
</feature>
<feature type="region of interest" description="Disordered" evidence="3">
    <location>
        <begin position="905"/>
        <end position="937"/>
    </location>
</feature>
<accession>A0A7S4I0R0</accession>
<feature type="transmembrane region" description="Helical" evidence="4">
    <location>
        <begin position="268"/>
        <end position="293"/>
    </location>
</feature>
<feature type="compositionally biased region" description="Polar residues" evidence="3">
    <location>
        <begin position="467"/>
        <end position="481"/>
    </location>
</feature>
<evidence type="ECO:0000313" key="6">
    <source>
        <dbReference type="EMBL" id="CAE2215199.1"/>
    </source>
</evidence>
<feature type="compositionally biased region" description="Polar residues" evidence="3">
    <location>
        <begin position="1"/>
        <end position="13"/>
    </location>
</feature>
<feature type="compositionally biased region" description="Low complexity" evidence="3">
    <location>
        <begin position="906"/>
        <end position="917"/>
    </location>
</feature>
<feature type="transmembrane region" description="Helical" evidence="4">
    <location>
        <begin position="186"/>
        <end position="209"/>
    </location>
</feature>
<keyword evidence="4" id="KW-0812">Transmembrane</keyword>
<feature type="transmembrane region" description="Helical" evidence="4">
    <location>
        <begin position="229"/>
        <end position="247"/>
    </location>
</feature>
<dbReference type="PANTHER" id="PTHR31618">
    <property type="entry name" value="MECHANOSENSITIVE ION CHANNEL PROTEIN 5"/>
    <property type="match status" value="1"/>
</dbReference>
<name>A0A7S4I0R0_9STRA</name>
<dbReference type="PANTHER" id="PTHR31618:SF1">
    <property type="entry name" value="EF-HAND DOMAIN-CONTAINING PROTEIN"/>
    <property type="match status" value="1"/>
</dbReference>
<keyword evidence="4" id="KW-1133">Transmembrane helix</keyword>
<feature type="transmembrane region" description="Helical" evidence="4">
    <location>
        <begin position="659"/>
        <end position="679"/>
    </location>
</feature>
<keyword evidence="4" id="KW-0472">Membrane</keyword>
<evidence type="ECO:0000256" key="4">
    <source>
        <dbReference type="SAM" id="Phobius"/>
    </source>
</evidence>
<feature type="compositionally biased region" description="Basic and acidic residues" evidence="3">
    <location>
        <begin position="130"/>
        <end position="146"/>
    </location>
</feature>
<gene>
    <name evidence="6" type="ORF">OAUR00152_LOCUS6154</name>
</gene>
<feature type="compositionally biased region" description="Polar residues" evidence="3">
    <location>
        <begin position="436"/>
        <end position="448"/>
    </location>
</feature>
<feature type="domain" description="Mechanosensitive ion channel MscS" evidence="5">
    <location>
        <begin position="711"/>
        <end position="780"/>
    </location>
</feature>
<sequence>MATVAEQSTSTSTDPPPAKKKKEPFIQPIGKAFGGSRKANPVSAGDALGNDAAILLGEKEEDDGSFVDVESQQTPVPKIRVKENLDKFRNAGRAAAVVVALKEARGTIPDVEMEENAGAEAMLAQDDEETGHRDEYELEDGEKGKNDGGPIKRGLLGFLRFRCRQRARNNKIIVEVIKPKLPEIKIFFMTSIFFIILPMLLVASILFYVVGNPIAGCIDAKDKSNCASFSWWVIFLGIRQVITFGLAKGIEILFVEIIALRTKLFVRILGPYVTLVTVQARGWPFIIFFWAVLDLSMLYGGTEFSDHWMFYQNKIDMMNGKNPAGNITYTDIYVRILAAVMFFGGVVGLKRGWLALYLGKNSVRHYGKQVEKLIKKMLLVADVAHLAEEISDEYFLGYYGAGYASHATPPSFHLSAIRGISDDEDDEGSASERNPKSMTPSSTDNTAAAWQRLRTKTEEKTAESTSGAGNSGKTFGTTMRTQGDAVPRPGLQKQPRALINLSKTTKIQLSELVGEWDEPQIVAESGAGQEVTIQEVLQFRRAVATLDNRYPFSVPYGSFQTRETCIECAQSVYEDLLLRIPETGIALPFETIALAALKPNGELDEDKAKKLLRMFRCDRDGYLTALDFVKSVDNIYKNLRTLRASIANSSQIDRAFEQIFNVAFYFLAGLCAVLMILGVDAMGFFLSFSTVFISFSFLFGSAASKYFEGVLLILVRRPYDIGDRVAISNPQNDTSSNGSAAWFVEGTTLYTTTVRFGTTNEVATYSNGSLASMRIINANRSPKATVYIYLKFASDIAYERVLVLKSVVEKFVKDRPRQWLSMNAFRATRIEVDMGFIEYVLVLVHTEKWQNIGAILTSKAEASSYCLEVQKKLDMRYTAPPLPVNLEMSQRGASVFEAHEIGENRANTTSAGTTASAPPDLGALTSLFVPPEPKKTK</sequence>
<dbReference type="InterPro" id="IPR006685">
    <property type="entry name" value="MscS_channel_2nd"/>
</dbReference>
<protein>
    <recommendedName>
        <fullName evidence="5">Mechanosensitive ion channel MscS domain-containing protein</fullName>
    </recommendedName>
</protein>